<reference evidence="6 7" key="1">
    <citation type="submission" date="2020-08" db="EMBL/GenBank/DDBJ databases">
        <authorList>
            <person name="Hejnol A."/>
        </authorList>
    </citation>
    <scope>NUCLEOTIDE SEQUENCE [LARGE SCALE GENOMIC DNA]</scope>
</reference>
<comment type="caution">
    <text evidence="6">The sequence shown here is derived from an EMBL/GenBank/DDBJ whole genome shotgun (WGS) entry which is preliminary data.</text>
</comment>
<dbReference type="InterPro" id="IPR057588">
    <property type="entry name" value="NWD1/2-like_WH"/>
</dbReference>
<keyword evidence="3" id="KW-0175">Coiled coil</keyword>
<gene>
    <name evidence="6" type="ORF">DGYR_LOCUS7842</name>
</gene>
<proteinExistence type="predicted"/>
<evidence type="ECO:0000256" key="2">
    <source>
        <dbReference type="ARBA" id="ARBA00022737"/>
    </source>
</evidence>
<evidence type="ECO:0000313" key="7">
    <source>
        <dbReference type="Proteomes" id="UP000549394"/>
    </source>
</evidence>
<dbReference type="InterPro" id="IPR052752">
    <property type="entry name" value="NACHT-WD_repeat"/>
</dbReference>
<organism evidence="6 7">
    <name type="scientific">Dimorphilus gyrociliatus</name>
    <dbReference type="NCBI Taxonomy" id="2664684"/>
    <lineage>
        <taxon>Eukaryota</taxon>
        <taxon>Metazoa</taxon>
        <taxon>Spiralia</taxon>
        <taxon>Lophotrochozoa</taxon>
        <taxon>Annelida</taxon>
        <taxon>Polychaeta</taxon>
        <taxon>Polychaeta incertae sedis</taxon>
        <taxon>Dinophilidae</taxon>
        <taxon>Dimorphilus</taxon>
    </lineage>
</organism>
<dbReference type="Gene3D" id="3.40.50.300">
    <property type="entry name" value="P-loop containing nucleotide triphosphate hydrolases"/>
    <property type="match status" value="1"/>
</dbReference>
<feature type="coiled-coil region" evidence="3">
    <location>
        <begin position="215"/>
        <end position="242"/>
    </location>
</feature>
<dbReference type="Pfam" id="PF25469">
    <property type="entry name" value="WHD_NWD1"/>
    <property type="match status" value="1"/>
</dbReference>
<evidence type="ECO:0000259" key="5">
    <source>
        <dbReference type="Pfam" id="PF25469"/>
    </source>
</evidence>
<accession>A0A7I8VVY0</accession>
<dbReference type="PANTHER" id="PTHR19871">
    <property type="entry name" value="BETA TRANSDUCIN-RELATED PROTEIN"/>
    <property type="match status" value="1"/>
</dbReference>
<dbReference type="EMBL" id="CAJFCJ010000010">
    <property type="protein sequence ID" value="CAD5119637.1"/>
    <property type="molecule type" value="Genomic_DNA"/>
</dbReference>
<keyword evidence="1" id="KW-0853">WD repeat</keyword>
<dbReference type="Proteomes" id="UP000549394">
    <property type="component" value="Unassembled WGS sequence"/>
</dbReference>
<dbReference type="InterPro" id="IPR007111">
    <property type="entry name" value="NACHT_NTPase"/>
</dbReference>
<evidence type="ECO:0000256" key="3">
    <source>
        <dbReference type="SAM" id="Coils"/>
    </source>
</evidence>
<dbReference type="PANTHER" id="PTHR19871:SF14">
    <property type="entry name" value="DUF4062 DOMAIN-CONTAINING PROTEIN"/>
    <property type="match status" value="1"/>
</dbReference>
<dbReference type="Pfam" id="PF05729">
    <property type="entry name" value="NACHT"/>
    <property type="match status" value="1"/>
</dbReference>
<evidence type="ECO:0000259" key="4">
    <source>
        <dbReference type="Pfam" id="PF05729"/>
    </source>
</evidence>
<keyword evidence="7" id="KW-1185">Reference proteome</keyword>
<keyword evidence="2" id="KW-0677">Repeat</keyword>
<dbReference type="AlphaFoldDB" id="A0A7I8VVY0"/>
<dbReference type="OrthoDB" id="2325716at2759"/>
<evidence type="ECO:0000256" key="1">
    <source>
        <dbReference type="ARBA" id="ARBA00022574"/>
    </source>
</evidence>
<protein>
    <submittedName>
        <fullName evidence="6">DgyrCDS8231</fullName>
    </submittedName>
</protein>
<name>A0A7I8VVY0_9ANNE</name>
<dbReference type="SUPFAM" id="SSF52540">
    <property type="entry name" value="P-loop containing nucleoside triphosphate hydrolases"/>
    <property type="match status" value="1"/>
</dbReference>
<feature type="domain" description="NWD1/2-like winged helix-turn-helix" evidence="5">
    <location>
        <begin position="861"/>
        <end position="969"/>
    </location>
</feature>
<dbReference type="InterPro" id="IPR027417">
    <property type="entry name" value="P-loop_NTPase"/>
</dbReference>
<evidence type="ECO:0000313" key="6">
    <source>
        <dbReference type="EMBL" id="CAD5119637.1"/>
    </source>
</evidence>
<sequence>MTPTASCDNLSGKTNKKSLEKLQVLGEPTRRWSTAECPSKGLQRTHHLPALRHNTESLKSTPRQSMNPSLLAKQLTSMGFNNKADSSLDNLLTVDSYLSGQKVPHQGLYRQSTSILPVQQNSIHRQSTQFFHRKRFDKSSPTPEIKSARSPTIILNEKSPLPYHEEESSHSENICKSTIDNEVAVTVAEETPAEETATIGPVVHEEFSTLFELQLADVRKALERKEDRKELLLNKNISEERMNVLRGKCDNLPPIPTGQVRLYLSGSVTDMKTERLGILKASQKVATFCRRAGIDFHIVDLRWAITADAQNEHNLTDLMKEELLRCKRLSIGHHFACLLGSKYGYRPLPSRICENHWEIIKKFTKDKSFEHWNLMQDWYLLDENNIPPVYILQPINSKLQYFLDSDIENADFRERDRKEWRQIYLKIRQLLVRVSTLAHAEGLFSDEVRRSYVGSVTDIELHLGVFENEFKTERSMVYDRTVKGLKTAENQNFMSIYIDTMEFENKTIQDWEATNAIKDLKYRTSKNLMGHNYRCYVTEFANQVLQLAGQKGKGNYIANYTSDFIEDCTHFIENCVESEHIEAQKDVEFNEILHHAIMCESLYKSSPIERTSVLKQIKELLLQEDPNRHPYAIYGESGVGKSCICAKIAKLIPDWLGEDTIVLIRFVATSTPSCNVIDLLHSICYQLSAIARIPLPKVVMDVSHLSKTLISLIKKIEETIVIILDGIDEIDNNQNAHELSWLPGILPDGVFIIVSLSDGVGSNSTIIRALNDKMPEEGCEENFLKVDRFNEEEAKEMIDYILNKKNRVLTPEQRSVIDQAISNCSNSLYLKLLMDEAVLLKSYNALDFKHVACNVRLAIGNLFKNLECHYGKETIKYALSYITVCRGGVTATELEDLLSMNDDILDEVYRDLHPPFEHYIRIPTLHWVRIRHHIDDFLLETHCDGKLTLTWFHKEFRKVVKDKYLTRLEDTIHKHISDMFLQESELRRTIILKHRKVTIENADRLIRPQKTIPGNRRKLNCLPYHLARSKEVNPKFLDIAKCKMFFSLKWIIAKFIAYCLDEVISDIERFKELLPVEGDIELNLIEETLKDCRNCENIELDPGTIPRFIYESLKDKTHFKNVESLINECENWVSADDKYKEKRS</sequence>
<feature type="domain" description="NACHT" evidence="4">
    <location>
        <begin position="631"/>
        <end position="798"/>
    </location>
</feature>